<reference evidence="4" key="1">
    <citation type="submission" date="2017-02" db="EMBL/GenBank/DDBJ databases">
        <authorList>
            <person name="Dridi B."/>
        </authorList>
    </citation>
    <scope>NUCLEOTIDE SEQUENCE [LARGE SCALE GENOMIC DNA]</scope>
    <source>
        <strain evidence="4">B Co 03.10</strain>
    </source>
</reference>
<feature type="transmembrane region" description="Helical" evidence="2">
    <location>
        <begin position="264"/>
        <end position="283"/>
    </location>
</feature>
<feature type="region of interest" description="Disordered" evidence="1">
    <location>
        <begin position="1"/>
        <end position="105"/>
    </location>
</feature>
<keyword evidence="2" id="KW-1133">Transmembrane helix</keyword>
<feature type="transmembrane region" description="Helical" evidence="2">
    <location>
        <begin position="239"/>
        <end position="258"/>
    </location>
</feature>
<evidence type="ECO:0000313" key="4">
    <source>
        <dbReference type="Proteomes" id="UP000196581"/>
    </source>
</evidence>
<dbReference type="RefSeq" id="WP_179207047.1">
    <property type="nucleotide sequence ID" value="NZ_FWFF01000003.1"/>
</dbReference>
<keyword evidence="4" id="KW-1185">Reference proteome</keyword>
<keyword evidence="2" id="KW-0812">Transmembrane</keyword>
<dbReference type="Proteomes" id="UP000196581">
    <property type="component" value="Unassembled WGS sequence"/>
</dbReference>
<gene>
    <name evidence="3" type="ORF">FM105_03460</name>
</gene>
<evidence type="ECO:0000256" key="2">
    <source>
        <dbReference type="SAM" id="Phobius"/>
    </source>
</evidence>
<accession>A0A1X6X2V3</accession>
<dbReference type="EMBL" id="FWFF01000003">
    <property type="protein sequence ID" value="SLM92959.1"/>
    <property type="molecule type" value="Genomic_DNA"/>
</dbReference>
<dbReference type="AlphaFoldDB" id="A0A1X6X2V3"/>
<feature type="transmembrane region" description="Helical" evidence="2">
    <location>
        <begin position="203"/>
        <end position="227"/>
    </location>
</feature>
<organism evidence="3 4">
    <name type="scientific">Brevibacterium yomogidense</name>
    <dbReference type="NCBI Taxonomy" id="946573"/>
    <lineage>
        <taxon>Bacteria</taxon>
        <taxon>Bacillati</taxon>
        <taxon>Actinomycetota</taxon>
        <taxon>Actinomycetes</taxon>
        <taxon>Micrococcales</taxon>
        <taxon>Brevibacteriaceae</taxon>
        <taxon>Brevibacterium</taxon>
    </lineage>
</organism>
<feature type="transmembrane region" description="Helical" evidence="2">
    <location>
        <begin position="157"/>
        <end position="183"/>
    </location>
</feature>
<keyword evidence="2" id="KW-0472">Membrane</keyword>
<feature type="compositionally biased region" description="Low complexity" evidence="1">
    <location>
        <begin position="22"/>
        <end position="47"/>
    </location>
</feature>
<evidence type="ECO:0000313" key="3">
    <source>
        <dbReference type="EMBL" id="SLM92959.1"/>
    </source>
</evidence>
<feature type="compositionally biased region" description="Polar residues" evidence="1">
    <location>
        <begin position="1"/>
        <end position="15"/>
    </location>
</feature>
<feature type="compositionally biased region" description="Low complexity" evidence="1">
    <location>
        <begin position="83"/>
        <end position="97"/>
    </location>
</feature>
<feature type="compositionally biased region" description="Polar residues" evidence="1">
    <location>
        <begin position="58"/>
        <end position="82"/>
    </location>
</feature>
<sequence>MTTDPSSAGDSQQHGTLPPQAPAYGQQAPAQPPHGHAQPQHPGNGQPYPYSAHPGYGQPQQEQTHPQSGYAQHPGSTQQPGYSQAPHGHQQQYQQSPGAGGTANAAPKNEYFDFTDYRFRMPTAWPKTVAAAKPSFRQGFGSIFQTAHMPMDARIGYWVWLVGTVLAIVLWFFSIAVIAFGVLINPFTLVATGMVGIFGGVRWGMVLLFVATMVFVLVMMVVQLFMTLKLREGAEWARLALTAITLASIVYSIILTAAGLESGGAGSVVTNILSLLMVAFFWLPKANEWFLRTTDGDTPPAGPRRSARH</sequence>
<evidence type="ECO:0000256" key="1">
    <source>
        <dbReference type="SAM" id="MobiDB-lite"/>
    </source>
</evidence>
<proteinExistence type="predicted"/>
<protein>
    <submittedName>
        <fullName evidence="3">Uncharacterized protein</fullName>
    </submittedName>
</protein>
<name>A0A1X6X2V3_9MICO</name>